<dbReference type="PANTHER" id="PTHR19944">
    <property type="entry name" value="MHC CLASS II-RELATED"/>
    <property type="match status" value="1"/>
</dbReference>
<name>A0A3Q3WYE5_MOLML</name>
<accession>A0A3Q3WYE5</accession>
<dbReference type="InterPro" id="IPR036179">
    <property type="entry name" value="Ig-like_dom_sf"/>
</dbReference>
<dbReference type="InterPro" id="IPR050160">
    <property type="entry name" value="MHC/Immunoglobulin"/>
</dbReference>
<dbReference type="PANTHER" id="PTHR19944:SF99">
    <property type="entry name" value="HLA CLASS II HISTOCOMPATIBILITY ANTIGEN, DRB1 BETA CHAIN"/>
    <property type="match status" value="1"/>
</dbReference>
<dbReference type="STRING" id="94237.ENSMMOP00000014469"/>
<dbReference type="InterPro" id="IPR003597">
    <property type="entry name" value="Ig_C1-set"/>
</dbReference>
<keyword evidence="3" id="KW-1185">Reference proteome</keyword>
<dbReference type="AlphaFoldDB" id="A0A3Q3WYE5"/>
<dbReference type="InterPro" id="IPR013783">
    <property type="entry name" value="Ig-like_fold"/>
</dbReference>
<organism evidence="2 3">
    <name type="scientific">Mola mola</name>
    <name type="common">Ocean sunfish</name>
    <name type="synonym">Tetraodon mola</name>
    <dbReference type="NCBI Taxonomy" id="94237"/>
    <lineage>
        <taxon>Eukaryota</taxon>
        <taxon>Metazoa</taxon>
        <taxon>Chordata</taxon>
        <taxon>Craniata</taxon>
        <taxon>Vertebrata</taxon>
        <taxon>Euteleostomi</taxon>
        <taxon>Actinopterygii</taxon>
        <taxon>Neopterygii</taxon>
        <taxon>Teleostei</taxon>
        <taxon>Neoteleostei</taxon>
        <taxon>Acanthomorphata</taxon>
        <taxon>Eupercaria</taxon>
        <taxon>Tetraodontiformes</taxon>
        <taxon>Molidae</taxon>
        <taxon>Mola</taxon>
    </lineage>
</organism>
<evidence type="ECO:0000259" key="1">
    <source>
        <dbReference type="PROSITE" id="PS50835"/>
    </source>
</evidence>
<evidence type="ECO:0000313" key="3">
    <source>
        <dbReference type="Proteomes" id="UP000261620"/>
    </source>
</evidence>
<dbReference type="InterPro" id="IPR007110">
    <property type="entry name" value="Ig-like_dom"/>
</dbReference>
<dbReference type="OMA" id="WGRSEYL"/>
<dbReference type="SUPFAM" id="SSF48726">
    <property type="entry name" value="Immunoglobulin"/>
    <property type="match status" value="1"/>
</dbReference>
<reference evidence="2" key="1">
    <citation type="submission" date="2025-08" db="UniProtKB">
        <authorList>
            <consortium name="Ensembl"/>
        </authorList>
    </citation>
    <scope>IDENTIFICATION</scope>
</reference>
<protein>
    <recommendedName>
        <fullName evidence="1">Ig-like domain-containing protein</fullName>
    </recommendedName>
</protein>
<dbReference type="Pfam" id="PF07654">
    <property type="entry name" value="C1-set"/>
    <property type="match status" value="1"/>
</dbReference>
<sequence>FLVSRTAQTPGRQTWSGTVHSVEPSAGGHPAMLVCSVYNFYPQHIKVSWRRDGQEITTGVTSTDELADGDWYYQVHSHLEYTPRSGETISCVVEHASLKTPQVTNWVIHLQPHRDCVCPPST</sequence>
<reference evidence="2" key="2">
    <citation type="submission" date="2025-09" db="UniProtKB">
        <authorList>
            <consortium name="Ensembl"/>
        </authorList>
    </citation>
    <scope>IDENTIFICATION</scope>
</reference>
<dbReference type="Gene3D" id="2.60.40.10">
    <property type="entry name" value="Immunoglobulins"/>
    <property type="match status" value="1"/>
</dbReference>
<dbReference type="Proteomes" id="UP000261620">
    <property type="component" value="Unplaced"/>
</dbReference>
<evidence type="ECO:0000313" key="2">
    <source>
        <dbReference type="Ensembl" id="ENSMMOP00000014469.1"/>
    </source>
</evidence>
<dbReference type="SMART" id="SM00407">
    <property type="entry name" value="IGc1"/>
    <property type="match status" value="1"/>
</dbReference>
<proteinExistence type="predicted"/>
<dbReference type="Ensembl" id="ENSMMOT00000014704.1">
    <property type="protein sequence ID" value="ENSMMOP00000014469.1"/>
    <property type="gene ID" value="ENSMMOG00000011066.1"/>
</dbReference>
<feature type="domain" description="Ig-like" evidence="1">
    <location>
        <begin position="10"/>
        <end position="104"/>
    </location>
</feature>
<dbReference type="PROSITE" id="PS50835">
    <property type="entry name" value="IG_LIKE"/>
    <property type="match status" value="1"/>
</dbReference>